<keyword evidence="2" id="KW-1185">Reference proteome</keyword>
<dbReference type="Proteomes" id="UP000185490">
    <property type="component" value="Chromosome"/>
</dbReference>
<keyword evidence="1" id="KW-0966">Cell projection</keyword>
<dbReference type="EMBL" id="CP007389">
    <property type="protein sequence ID" value="APT74452.1"/>
    <property type="molecule type" value="Genomic_DNA"/>
</dbReference>
<keyword evidence="1" id="KW-0969">Cilium</keyword>
<dbReference type="InterPro" id="IPR006135">
    <property type="entry name" value="T3SS_substrate_exporter"/>
</dbReference>
<reference evidence="1 2" key="1">
    <citation type="submission" date="2014-02" db="EMBL/GenBank/DDBJ databases">
        <title>Diversity of Thermotogales isolates from hydrothermal vents.</title>
        <authorList>
            <person name="Haverkamp T.H.A."/>
            <person name="Lossouarn J."/>
            <person name="Geslin C."/>
            <person name="Nesbo C.L."/>
        </authorList>
    </citation>
    <scope>NUCLEOTIDE SEQUENCE [LARGE SCALE GENOMIC DNA]</scope>
    <source>
        <strain evidence="1 2">431</strain>
    </source>
</reference>
<proteinExistence type="predicted"/>
<dbReference type="PANTHER" id="PTHR30531">
    <property type="entry name" value="FLAGELLAR BIOSYNTHETIC PROTEIN FLHB"/>
    <property type="match status" value="1"/>
</dbReference>
<dbReference type="InterPro" id="IPR029025">
    <property type="entry name" value="T3SS_substrate_exporter_C"/>
</dbReference>
<keyword evidence="1" id="KW-0282">Flagellum</keyword>
<dbReference type="PRINTS" id="PR00950">
    <property type="entry name" value="TYPE3IMSPROT"/>
</dbReference>
<evidence type="ECO:0000313" key="1">
    <source>
        <dbReference type="EMBL" id="APT74452.1"/>
    </source>
</evidence>
<name>A0ABN4UZA7_9BACT</name>
<gene>
    <name evidence="1" type="ORF">BW47_08210</name>
</gene>
<dbReference type="Pfam" id="PF01312">
    <property type="entry name" value="Bac_export_2"/>
    <property type="match status" value="1"/>
</dbReference>
<dbReference type="RefSeq" id="WP_012057751.1">
    <property type="nucleotide sequence ID" value="NZ_CP007389.1"/>
</dbReference>
<accession>A0ABN4UZA7</accession>
<organism evidence="1 2">
    <name type="scientific">Thermosipho melanesiensis</name>
    <dbReference type="NCBI Taxonomy" id="46541"/>
    <lineage>
        <taxon>Bacteria</taxon>
        <taxon>Thermotogati</taxon>
        <taxon>Thermotogota</taxon>
        <taxon>Thermotogae</taxon>
        <taxon>Thermotogales</taxon>
        <taxon>Fervidobacteriaceae</taxon>
        <taxon>Thermosipho</taxon>
    </lineage>
</organism>
<evidence type="ECO:0000313" key="2">
    <source>
        <dbReference type="Proteomes" id="UP000185490"/>
    </source>
</evidence>
<dbReference type="PANTHER" id="PTHR30531:SF12">
    <property type="entry name" value="FLAGELLAR BIOSYNTHETIC PROTEIN FLHB"/>
    <property type="match status" value="1"/>
</dbReference>
<dbReference type="Gene3D" id="3.40.1690.10">
    <property type="entry name" value="secretion proteins EscU"/>
    <property type="match status" value="1"/>
</dbReference>
<dbReference type="SUPFAM" id="SSF160544">
    <property type="entry name" value="EscU C-terminal domain-like"/>
    <property type="match status" value="1"/>
</dbReference>
<sequence>MVYTSREKLAVALKYNPKTDFVPFVVAKGKEEVAEKIMELAKKSGVPIVRSSKIVGELFKLNVLEEIPEKMYVVIAEIIAFIQSQKGSE</sequence>
<protein>
    <submittedName>
        <fullName evidence="1">Flagellar biosynthesis protein FlhB</fullName>
    </submittedName>
</protein>